<dbReference type="PANTHER" id="PTHR33064">
    <property type="entry name" value="POL PROTEIN"/>
    <property type="match status" value="1"/>
</dbReference>
<proteinExistence type="predicted"/>
<evidence type="ECO:0000313" key="1">
    <source>
        <dbReference type="EMBL" id="KAI5316243.1"/>
    </source>
</evidence>
<dbReference type="AlphaFoldDB" id="A0AAD4V1N6"/>
<reference evidence="1 2" key="1">
    <citation type="journal article" date="2022" name="G3 (Bethesda)">
        <title>Whole-genome sequence and methylome profiling of the almond [Prunus dulcis (Mill.) D.A. Webb] cultivar 'Nonpareil'.</title>
        <authorList>
            <person name="D'Amico-Willman K.M."/>
            <person name="Ouma W.Z."/>
            <person name="Meulia T."/>
            <person name="Sideli G.M."/>
            <person name="Gradziel T.M."/>
            <person name="Fresnedo-Ramirez J."/>
        </authorList>
    </citation>
    <scope>NUCLEOTIDE SEQUENCE [LARGE SCALE GENOMIC DNA]</scope>
    <source>
        <strain evidence="1">Clone GOH B32 T37-40</strain>
    </source>
</reference>
<dbReference type="InterPro" id="IPR051320">
    <property type="entry name" value="Viral_Replic_Matur_Polypro"/>
</dbReference>
<keyword evidence="2" id="KW-1185">Reference proteome</keyword>
<accession>A0AAD4V1N6</accession>
<gene>
    <name evidence="1" type="ORF">L3X38_045419</name>
</gene>
<name>A0AAD4V1N6_PRUDU</name>
<dbReference type="Gene3D" id="3.30.70.270">
    <property type="match status" value="1"/>
</dbReference>
<evidence type="ECO:0008006" key="3">
    <source>
        <dbReference type="Google" id="ProtNLM"/>
    </source>
</evidence>
<evidence type="ECO:0000313" key="2">
    <source>
        <dbReference type="Proteomes" id="UP001054821"/>
    </source>
</evidence>
<dbReference type="Proteomes" id="UP001054821">
    <property type="component" value="Chromosome 8"/>
</dbReference>
<protein>
    <recommendedName>
        <fullName evidence="3">Transposable element protein</fullName>
    </recommendedName>
</protein>
<dbReference type="PANTHER" id="PTHR33064:SF39">
    <property type="match status" value="1"/>
</dbReference>
<sequence>MDDITVFGDSFSDCLFKLENVRMRCKEKILVLNWEKCQFMVTSGIVLGHIVSHKGIEVDKSKIDLIANLPIPKTVKEIRSFLGHAGLIPPHWTSQEKKKFMVEVRKFFWDDPHHFKYCPDPVIRRCVPDDEIFNVISFCHSEAYGGPFIVKRVFPYGTVEDEDPKNRNIFKVNGQQLKPYLGRCVPEDETVSLNEPVYQD</sequence>
<dbReference type="EMBL" id="JAJFAZ020000008">
    <property type="protein sequence ID" value="KAI5316243.1"/>
    <property type="molecule type" value="Genomic_DNA"/>
</dbReference>
<dbReference type="InterPro" id="IPR043502">
    <property type="entry name" value="DNA/RNA_pol_sf"/>
</dbReference>
<dbReference type="InterPro" id="IPR043128">
    <property type="entry name" value="Rev_trsase/Diguanyl_cyclase"/>
</dbReference>
<organism evidence="1 2">
    <name type="scientific">Prunus dulcis</name>
    <name type="common">Almond</name>
    <name type="synonym">Amygdalus dulcis</name>
    <dbReference type="NCBI Taxonomy" id="3755"/>
    <lineage>
        <taxon>Eukaryota</taxon>
        <taxon>Viridiplantae</taxon>
        <taxon>Streptophyta</taxon>
        <taxon>Embryophyta</taxon>
        <taxon>Tracheophyta</taxon>
        <taxon>Spermatophyta</taxon>
        <taxon>Magnoliopsida</taxon>
        <taxon>eudicotyledons</taxon>
        <taxon>Gunneridae</taxon>
        <taxon>Pentapetalae</taxon>
        <taxon>rosids</taxon>
        <taxon>fabids</taxon>
        <taxon>Rosales</taxon>
        <taxon>Rosaceae</taxon>
        <taxon>Amygdaloideae</taxon>
        <taxon>Amygdaleae</taxon>
        <taxon>Prunus</taxon>
    </lineage>
</organism>
<comment type="caution">
    <text evidence="1">The sequence shown here is derived from an EMBL/GenBank/DDBJ whole genome shotgun (WGS) entry which is preliminary data.</text>
</comment>
<dbReference type="SUPFAM" id="SSF56672">
    <property type="entry name" value="DNA/RNA polymerases"/>
    <property type="match status" value="1"/>
</dbReference>